<sequence length="575" mass="66447">MLGSEIQLNIPTSLDQSVSQQNQSFISATDQDLLPSQKDVISLRQYQIDTFQNISQIIDKDESPNKNLQDNQLNNTNGGGRNPFKLLGLLNETEKRGSTFFGSSIKKEGTRSYMLKSKPPKEKLSRKERIKQFLLNLLPRGLKSLKNVNDKDQYNVYNIVKKREILKAKIMLNHIAGAVFGLGHGWLQFNENRIYEESQLKSFQGVLTKVSDSKQSQIFIMRVTGMIIAAFLVFSVVKHYQYDLQMKKIINGGFSYPSIWNPDYKIFLVIEIVICCVFIPPGLNGILTFNTNGGTVSYSVDMIFTSLTLFKGYLVTRVYQHISIWTNYEAKRISNRLGVQTDEIFGLKSDINNYNFMGLLLVATALIIYISAFLFGFERNYYNSELTDIHWYEFMRFYINQVWLQIETFFGVGYGEGYPATIPGRTIIIISCLGSQYLLSILVCIVFSWAKFRPQEASAYQILLQKTNKYRAQESAKDVIVQALRLKKFQYQVYSPNRYLHKMRRKLAKKIEQTKQLAAQVPKLTEKMQKLREQNKQNSKKLKTIADMSENVMEFFIQQNNTIMRSQLKKQIARN</sequence>
<name>A0A078A5D9_STYLE</name>
<accession>A0A078A5D9</accession>
<keyword evidence="5" id="KW-1185">Reference proteome</keyword>
<keyword evidence="3" id="KW-0472">Membrane</keyword>
<feature type="region of interest" description="Disordered" evidence="2">
    <location>
        <begin position="61"/>
        <end position="80"/>
    </location>
</feature>
<evidence type="ECO:0000256" key="2">
    <source>
        <dbReference type="SAM" id="MobiDB-lite"/>
    </source>
</evidence>
<evidence type="ECO:0000256" key="1">
    <source>
        <dbReference type="SAM" id="Coils"/>
    </source>
</evidence>
<feature type="transmembrane region" description="Helical" evidence="3">
    <location>
        <begin position="295"/>
        <end position="314"/>
    </location>
</feature>
<feature type="transmembrane region" description="Helical" evidence="3">
    <location>
        <begin position="170"/>
        <end position="189"/>
    </location>
</feature>
<dbReference type="Gene3D" id="1.10.287.70">
    <property type="match status" value="1"/>
</dbReference>
<dbReference type="Proteomes" id="UP000039865">
    <property type="component" value="Unassembled WGS sequence"/>
</dbReference>
<organism evidence="4 5">
    <name type="scientific">Stylonychia lemnae</name>
    <name type="common">Ciliate</name>
    <dbReference type="NCBI Taxonomy" id="5949"/>
    <lineage>
        <taxon>Eukaryota</taxon>
        <taxon>Sar</taxon>
        <taxon>Alveolata</taxon>
        <taxon>Ciliophora</taxon>
        <taxon>Intramacronucleata</taxon>
        <taxon>Spirotrichea</taxon>
        <taxon>Stichotrichia</taxon>
        <taxon>Sporadotrichida</taxon>
        <taxon>Oxytrichidae</taxon>
        <taxon>Stylonychinae</taxon>
        <taxon>Stylonychia</taxon>
    </lineage>
</organism>
<dbReference type="PANTHER" id="PTHR10153">
    <property type="entry name" value="SMALL CONDUCTANCE CALCIUM-ACTIVATED POTASSIUM CHANNEL"/>
    <property type="match status" value="1"/>
</dbReference>
<proteinExistence type="predicted"/>
<dbReference type="EMBL" id="CCKQ01006092">
    <property type="protein sequence ID" value="CDW77384.1"/>
    <property type="molecule type" value="Genomic_DNA"/>
</dbReference>
<evidence type="ECO:0008006" key="6">
    <source>
        <dbReference type="Google" id="ProtNLM"/>
    </source>
</evidence>
<keyword evidence="1" id="KW-0175">Coiled coil</keyword>
<feature type="transmembrane region" description="Helical" evidence="3">
    <location>
        <begin position="218"/>
        <end position="237"/>
    </location>
</feature>
<feature type="compositionally biased region" description="Polar residues" evidence="2">
    <location>
        <begin position="65"/>
        <end position="76"/>
    </location>
</feature>
<dbReference type="AlphaFoldDB" id="A0A078A5D9"/>
<feature type="coiled-coil region" evidence="1">
    <location>
        <begin position="514"/>
        <end position="541"/>
    </location>
</feature>
<dbReference type="SUPFAM" id="SSF81324">
    <property type="entry name" value="Voltage-gated potassium channels"/>
    <property type="match status" value="1"/>
</dbReference>
<reference evidence="4 5" key="1">
    <citation type="submission" date="2014-06" db="EMBL/GenBank/DDBJ databases">
        <authorList>
            <person name="Swart Estienne"/>
        </authorList>
    </citation>
    <scope>NUCLEOTIDE SEQUENCE [LARGE SCALE GENOMIC DNA]</scope>
    <source>
        <strain evidence="4 5">130c</strain>
    </source>
</reference>
<keyword evidence="3" id="KW-0812">Transmembrane</keyword>
<dbReference type="GO" id="GO:0016020">
    <property type="term" value="C:membrane"/>
    <property type="evidence" value="ECO:0007669"/>
    <property type="project" value="InterPro"/>
</dbReference>
<dbReference type="InterPro" id="IPR015449">
    <property type="entry name" value="K_chnl_Ca-activ_SK"/>
</dbReference>
<evidence type="ECO:0000313" key="5">
    <source>
        <dbReference type="Proteomes" id="UP000039865"/>
    </source>
</evidence>
<evidence type="ECO:0000313" key="4">
    <source>
        <dbReference type="EMBL" id="CDW77384.1"/>
    </source>
</evidence>
<keyword evidence="3" id="KW-1133">Transmembrane helix</keyword>
<dbReference type="InParanoid" id="A0A078A5D9"/>
<protein>
    <recommendedName>
        <fullName evidence="6">Small-conductance calcium-activated potassium channel protein</fullName>
    </recommendedName>
</protein>
<evidence type="ECO:0000256" key="3">
    <source>
        <dbReference type="SAM" id="Phobius"/>
    </source>
</evidence>
<feature type="transmembrane region" description="Helical" evidence="3">
    <location>
        <begin position="356"/>
        <end position="377"/>
    </location>
</feature>
<dbReference type="GO" id="GO:0016286">
    <property type="term" value="F:small conductance calcium-activated potassium channel activity"/>
    <property type="evidence" value="ECO:0007669"/>
    <property type="project" value="InterPro"/>
</dbReference>
<feature type="transmembrane region" description="Helical" evidence="3">
    <location>
        <begin position="266"/>
        <end position="283"/>
    </location>
</feature>
<gene>
    <name evidence="4" type="primary">Contig1345.g1474</name>
    <name evidence="4" type="ORF">STYLEM_6344</name>
</gene>
<feature type="transmembrane region" description="Helical" evidence="3">
    <location>
        <begin position="427"/>
        <end position="450"/>
    </location>
</feature>